<dbReference type="GO" id="GO:0003690">
    <property type="term" value="F:double-stranded DNA binding"/>
    <property type="evidence" value="ECO:0007669"/>
    <property type="project" value="TreeGrafter"/>
</dbReference>
<keyword evidence="4" id="KW-0472">Membrane</keyword>
<feature type="region of interest" description="Disordered" evidence="3">
    <location>
        <begin position="1053"/>
        <end position="1114"/>
    </location>
</feature>
<feature type="compositionally biased region" description="Polar residues" evidence="3">
    <location>
        <begin position="1"/>
        <end position="21"/>
    </location>
</feature>
<sequence length="1183" mass="128939">MSTTTLATVESRSSSPKTPETSDVPHTVTIHSELPSWYSPLPIAKGASAITVWDGDPFRTQDDERMLQLDDIIQEHVYDDSACSGVENSPPNNHAPPELASLEPLRTSLRRSIHESGLSIPPLSQMHSTSIVPPPAARTCKRDPASIPRRVVYPPRESCYNLAILTPNIPENGAKSRVETQVRVTVDLAHASTSAGEQNQYDRVGSWKWLKLPPGTSTKRRTRREGKIDPAPLDILHLTATVTCASAPHNPVVSCGSCRNREAKRVARKLAARVRPARSDSDTPEDGRERPRSIKEDTTSIIQFNCPDVLDFSAGSAVLPVRITCYCRHHREKVGFNIHFAMMDHNGRLVGTGMTPPIMITDDHKSTVKSGTVPSTPVVETQVDWSSLPPAASPTDNTSLLKHPSRNGRGQPKTRSKPYDMVGRGNQSKFSREASVTSLSSAVTSPSIRPSTGPNTRPPTPSQLPQSSSPVPVHQPSVAFVTDTNSPSTFNSSEPISASFPNSVPGTAVFGPPNDISTVTTPQFSSPCDMFSPNTSPVTQPSQLLVPPRPMPFLFFNPSSPPPVTSLPLPKIHRLIPSSGPTHGGIEVTVLGENFHPAIQLNCVFGDVVASSTQRWSDNTLLCVLPPQSAPGVVAVWFEGLDEIKNSTLPSLFTYTDESDRVLMELALQVVGLKMTGKIEDAKNIALRIVGSTGTEDSPSGSNSAADDIMQVASSSFHDIRPLLFLRLGERHDYEAAVIKFLSLVDIPIEKHSGMPPTVAMSHCTSSGQTLLHLAVFLKFTSLTEFLIAHGVDLDARDRNGCTALHFAVLVQSKECTRLLVVAGADLEIVNALGKTPQDIAPSDFFEGIIDQVTSEADLSQTSPEDEEDGESHLGDVESDADATTAMVKRRHASRGIRRRPRRPHDSHEQPDKESSQVSHPPQTPDKVENIATQKLEHTSDEKQAASFVAMIQRTLAQIPGPQGIIPTIPQLPLLHLPEMPTVPWAVLPQIPMVFPVLVPMPGWPSFMSDKRDSARDEAPSSKEGDSRPTGYSTAQELRATWEKWIAVAIATATLRPPPTDEAPPMYTPRETEETTTQQPATQTTELEKSGSESPTHRTPNTLERPTRRVGYEVTPAPAPDADAYEYKPVKVHGHTAKKHDRMLVLFWLPILLLSLLWAFHNCIHFAIHTLKTSLSMKAGQRA</sequence>
<evidence type="ECO:0000256" key="4">
    <source>
        <dbReference type="SAM" id="Phobius"/>
    </source>
</evidence>
<feature type="compositionally biased region" description="Polar residues" evidence="3">
    <location>
        <begin position="1092"/>
        <end position="1104"/>
    </location>
</feature>
<dbReference type="PROSITE" id="PS50088">
    <property type="entry name" value="ANK_REPEAT"/>
    <property type="match status" value="2"/>
</dbReference>
<feature type="repeat" description="ANK" evidence="2">
    <location>
        <begin position="800"/>
        <end position="832"/>
    </location>
</feature>
<gene>
    <name evidence="6" type="ORF">JVT61DRAFT_2909</name>
</gene>
<feature type="region of interest" description="Disordered" evidence="3">
    <location>
        <begin position="856"/>
        <end position="926"/>
    </location>
</feature>
<dbReference type="Gene3D" id="1.25.40.20">
    <property type="entry name" value="Ankyrin repeat-containing domain"/>
    <property type="match status" value="1"/>
</dbReference>
<evidence type="ECO:0000256" key="3">
    <source>
        <dbReference type="SAM" id="MobiDB-lite"/>
    </source>
</evidence>
<dbReference type="GO" id="GO:0006357">
    <property type="term" value="P:regulation of transcription by RNA polymerase II"/>
    <property type="evidence" value="ECO:0007669"/>
    <property type="project" value="TreeGrafter"/>
</dbReference>
<accession>A0A8I2YM63</accession>
<feature type="compositionally biased region" description="Basic and acidic residues" evidence="3">
    <location>
        <begin position="1009"/>
        <end position="1027"/>
    </location>
</feature>
<dbReference type="CDD" id="cd00102">
    <property type="entry name" value="IPT"/>
    <property type="match status" value="1"/>
</dbReference>
<keyword evidence="7" id="KW-1185">Reference proteome</keyword>
<dbReference type="PANTHER" id="PTHR23335:SF1">
    <property type="entry name" value="CALMODULIN-BINDING TRANSCRIPTION ACTIVATOR, ISOFORM F"/>
    <property type="match status" value="1"/>
</dbReference>
<dbReference type="AlphaFoldDB" id="A0A8I2YM63"/>
<dbReference type="PANTHER" id="PTHR23335">
    <property type="entry name" value="CALMODULIN-BINDING TRANSCRIPTION ACTIVATOR CAMTA"/>
    <property type="match status" value="1"/>
</dbReference>
<feature type="region of interest" description="Disordered" evidence="3">
    <location>
        <begin position="1009"/>
        <end position="1034"/>
    </location>
</feature>
<dbReference type="EMBL" id="JAGFBS010000014">
    <property type="protein sequence ID" value="KAG6375354.1"/>
    <property type="molecule type" value="Genomic_DNA"/>
</dbReference>
<dbReference type="Proteomes" id="UP000683000">
    <property type="component" value="Unassembled WGS sequence"/>
</dbReference>
<protein>
    <recommendedName>
        <fullName evidence="5">IPT/TIG domain-containing protein</fullName>
    </recommendedName>
</protein>
<comment type="caution">
    <text evidence="6">The sequence shown here is derived from an EMBL/GenBank/DDBJ whole genome shotgun (WGS) entry which is preliminary data.</text>
</comment>
<dbReference type="GO" id="GO:0005634">
    <property type="term" value="C:nucleus"/>
    <property type="evidence" value="ECO:0007669"/>
    <property type="project" value="TreeGrafter"/>
</dbReference>
<feature type="region of interest" description="Disordered" evidence="3">
    <location>
        <begin position="119"/>
        <end position="142"/>
    </location>
</feature>
<dbReference type="InterPro" id="IPR013783">
    <property type="entry name" value="Ig-like_fold"/>
</dbReference>
<dbReference type="OrthoDB" id="71307at2759"/>
<dbReference type="Gene3D" id="2.60.40.10">
    <property type="entry name" value="Immunoglobulins"/>
    <property type="match status" value="1"/>
</dbReference>
<dbReference type="Pfam" id="PF12796">
    <property type="entry name" value="Ank_2"/>
    <property type="match status" value="1"/>
</dbReference>
<dbReference type="Pfam" id="PF25603">
    <property type="entry name" value="SPT23_MGA2_DBD"/>
    <property type="match status" value="1"/>
</dbReference>
<dbReference type="SMART" id="SM00429">
    <property type="entry name" value="IPT"/>
    <property type="match status" value="1"/>
</dbReference>
<feature type="region of interest" description="Disordered" evidence="3">
    <location>
        <begin position="1"/>
        <end position="26"/>
    </location>
</feature>
<feature type="compositionally biased region" description="Low complexity" evidence="3">
    <location>
        <begin position="434"/>
        <end position="447"/>
    </location>
</feature>
<feature type="compositionally biased region" description="Basic and acidic residues" evidence="3">
    <location>
        <begin position="277"/>
        <end position="296"/>
    </location>
</feature>
<evidence type="ECO:0000256" key="1">
    <source>
        <dbReference type="ARBA" id="ARBA00023043"/>
    </source>
</evidence>
<dbReference type="InterPro" id="IPR002110">
    <property type="entry name" value="Ankyrin_rpt"/>
</dbReference>
<dbReference type="Pfam" id="PF01833">
    <property type="entry name" value="TIG"/>
    <property type="match status" value="1"/>
</dbReference>
<keyword evidence="4" id="KW-1133">Transmembrane helix</keyword>
<feature type="transmembrane region" description="Helical" evidence="4">
    <location>
        <begin position="1145"/>
        <end position="1168"/>
    </location>
</feature>
<evidence type="ECO:0000313" key="6">
    <source>
        <dbReference type="EMBL" id="KAG6375354.1"/>
    </source>
</evidence>
<dbReference type="SUPFAM" id="SSF81296">
    <property type="entry name" value="E set domains"/>
    <property type="match status" value="1"/>
</dbReference>
<evidence type="ECO:0000313" key="7">
    <source>
        <dbReference type="Proteomes" id="UP000683000"/>
    </source>
</evidence>
<feature type="compositionally biased region" description="Basic and acidic residues" evidence="3">
    <location>
        <begin position="904"/>
        <end position="915"/>
    </location>
</feature>
<dbReference type="InterPro" id="IPR057962">
    <property type="entry name" value="SPT23_MGA2_DBD"/>
</dbReference>
<dbReference type="SUPFAM" id="SSF48403">
    <property type="entry name" value="Ankyrin repeat"/>
    <property type="match status" value="1"/>
</dbReference>
<feature type="compositionally biased region" description="Low complexity" evidence="3">
    <location>
        <begin position="1064"/>
        <end position="1085"/>
    </location>
</feature>
<feature type="compositionally biased region" description="Basic residues" evidence="3">
    <location>
        <begin position="888"/>
        <end position="903"/>
    </location>
</feature>
<dbReference type="GO" id="GO:0003712">
    <property type="term" value="F:transcription coregulator activity"/>
    <property type="evidence" value="ECO:0007669"/>
    <property type="project" value="TreeGrafter"/>
</dbReference>
<dbReference type="PROSITE" id="PS50297">
    <property type="entry name" value="ANK_REP_REGION"/>
    <property type="match status" value="2"/>
</dbReference>
<feature type="compositionally biased region" description="Low complexity" evidence="3">
    <location>
        <begin position="463"/>
        <end position="474"/>
    </location>
</feature>
<keyword evidence="1 2" id="KW-0040">ANK repeat</keyword>
<feature type="domain" description="IPT/TIG" evidence="5">
    <location>
        <begin position="569"/>
        <end position="656"/>
    </location>
</feature>
<dbReference type="InterPro" id="IPR002909">
    <property type="entry name" value="IPT_dom"/>
</dbReference>
<feature type="region of interest" description="Disordered" evidence="3">
    <location>
        <begin position="381"/>
        <end position="474"/>
    </location>
</feature>
<evidence type="ECO:0000256" key="2">
    <source>
        <dbReference type="PROSITE-ProRule" id="PRU00023"/>
    </source>
</evidence>
<keyword evidence="4" id="KW-0812">Transmembrane</keyword>
<proteinExistence type="predicted"/>
<organism evidence="6 7">
    <name type="scientific">Boletus reticuloceps</name>
    <dbReference type="NCBI Taxonomy" id="495285"/>
    <lineage>
        <taxon>Eukaryota</taxon>
        <taxon>Fungi</taxon>
        <taxon>Dikarya</taxon>
        <taxon>Basidiomycota</taxon>
        <taxon>Agaricomycotina</taxon>
        <taxon>Agaricomycetes</taxon>
        <taxon>Agaricomycetidae</taxon>
        <taxon>Boletales</taxon>
        <taxon>Boletineae</taxon>
        <taxon>Boletaceae</taxon>
        <taxon>Boletoideae</taxon>
        <taxon>Boletus</taxon>
    </lineage>
</organism>
<reference evidence="6" key="1">
    <citation type="submission" date="2021-03" db="EMBL/GenBank/DDBJ databases">
        <title>Evolutionary innovations through gain and loss of genes in the ectomycorrhizal Boletales.</title>
        <authorList>
            <person name="Wu G."/>
            <person name="Miyauchi S."/>
            <person name="Morin E."/>
            <person name="Yang Z.-L."/>
            <person name="Xu J."/>
            <person name="Martin F.M."/>
        </authorList>
    </citation>
    <scope>NUCLEOTIDE SEQUENCE</scope>
    <source>
        <strain evidence="6">BR01</strain>
    </source>
</reference>
<feature type="region of interest" description="Disordered" evidence="3">
    <location>
        <begin position="269"/>
        <end position="296"/>
    </location>
</feature>
<feature type="repeat" description="ANK" evidence="2">
    <location>
        <begin position="767"/>
        <end position="799"/>
    </location>
</feature>
<evidence type="ECO:0000259" key="5">
    <source>
        <dbReference type="SMART" id="SM00429"/>
    </source>
</evidence>
<dbReference type="SMART" id="SM00248">
    <property type="entry name" value="ANK"/>
    <property type="match status" value="2"/>
</dbReference>
<dbReference type="InterPro" id="IPR014756">
    <property type="entry name" value="Ig_E-set"/>
</dbReference>
<name>A0A8I2YM63_9AGAM</name>
<dbReference type="InterPro" id="IPR036770">
    <property type="entry name" value="Ankyrin_rpt-contain_sf"/>
</dbReference>